<name>A0ABP0BPI8_9PEZI</name>
<evidence type="ECO:0000256" key="5">
    <source>
        <dbReference type="ARBA" id="ARBA00023002"/>
    </source>
</evidence>
<dbReference type="Gene3D" id="3.30.9.10">
    <property type="entry name" value="D-Amino Acid Oxidase, subunit A, domain 2"/>
    <property type="match status" value="1"/>
</dbReference>
<dbReference type="Gene3D" id="3.50.50.60">
    <property type="entry name" value="FAD/NAD(P)-binding domain"/>
    <property type="match status" value="1"/>
</dbReference>
<keyword evidence="3" id="KW-0285">Flavoprotein</keyword>
<dbReference type="SUPFAM" id="SSF51905">
    <property type="entry name" value="FAD/NAD(P)-binding domain"/>
    <property type="match status" value="1"/>
</dbReference>
<evidence type="ECO:0000256" key="1">
    <source>
        <dbReference type="ARBA" id="ARBA00001974"/>
    </source>
</evidence>
<dbReference type="InterPro" id="IPR006076">
    <property type="entry name" value="FAD-dep_OxRdtase"/>
</dbReference>
<organism evidence="7 8">
    <name type="scientific">Sporothrix eucalyptigena</name>
    <dbReference type="NCBI Taxonomy" id="1812306"/>
    <lineage>
        <taxon>Eukaryota</taxon>
        <taxon>Fungi</taxon>
        <taxon>Dikarya</taxon>
        <taxon>Ascomycota</taxon>
        <taxon>Pezizomycotina</taxon>
        <taxon>Sordariomycetes</taxon>
        <taxon>Sordariomycetidae</taxon>
        <taxon>Ophiostomatales</taxon>
        <taxon>Ophiostomataceae</taxon>
        <taxon>Sporothrix</taxon>
    </lineage>
</organism>
<evidence type="ECO:0000313" key="8">
    <source>
        <dbReference type="Proteomes" id="UP001642482"/>
    </source>
</evidence>
<reference evidence="7 8" key="1">
    <citation type="submission" date="2024-01" db="EMBL/GenBank/DDBJ databases">
        <authorList>
            <person name="Allen C."/>
            <person name="Tagirdzhanova G."/>
        </authorList>
    </citation>
    <scope>NUCLEOTIDE SEQUENCE [LARGE SCALE GENOMIC DNA]</scope>
</reference>
<dbReference type="Pfam" id="PF01266">
    <property type="entry name" value="DAO"/>
    <property type="match status" value="1"/>
</dbReference>
<evidence type="ECO:0000256" key="3">
    <source>
        <dbReference type="ARBA" id="ARBA00022630"/>
    </source>
</evidence>
<feature type="domain" description="FAD dependent oxidoreductase" evidence="6">
    <location>
        <begin position="48"/>
        <end position="425"/>
    </location>
</feature>
<keyword evidence="4" id="KW-0274">FAD</keyword>
<comment type="caution">
    <text evidence="7">The sequence shown here is derived from an EMBL/GenBank/DDBJ whole genome shotgun (WGS) entry which is preliminary data.</text>
</comment>
<dbReference type="PANTHER" id="PTHR10961:SF26">
    <property type="entry name" value="L-SACCHAROPINE OXIDASE"/>
    <property type="match status" value="1"/>
</dbReference>
<evidence type="ECO:0000313" key="7">
    <source>
        <dbReference type="EMBL" id="CAK7221356.1"/>
    </source>
</evidence>
<comment type="similarity">
    <text evidence="2">Belongs to the MSOX/MTOX family.</text>
</comment>
<evidence type="ECO:0000256" key="4">
    <source>
        <dbReference type="ARBA" id="ARBA00022827"/>
    </source>
</evidence>
<sequence>MGTDSYELMAMRFIWELRNSRQRRGLAGRYLLMDDMASGAVVRKEDSILIVGAGAFGLSTALELVQHGYRNITVVDRASEIPSPYSAGCDLNKILRAEYEDPFYTDLALEAFVAWQSPFFAPFYRPVGLVIANSAAAAQRERNSLAKSFTSIQDNPKFPAGSLAQIRSQDDLRAVAAPLVGPMQGWTGYHNKFGGYARAGRAMKAMYDACAASGVQFVLGPRDGHITSLLFDGKHCTGARAASGSEHTAARTIVCLGADVARLVPQLAGQITAKAWSVAHLQLTREQARSLAGIPVVNCRDLGFFFEPDAETGLVKLCAHSAGLTNYQHIAGRRGQVSLPAHAKDDAGRGIPREDENKIVRLIAETMPQFSHLPLVRKFICWCGDTADSNYIIDFVPGTEAQSLMVFSGDSGHGFKMLPVAGRWARAVMERGEQTLARWKWKQDPQGSADDIHWRPGRLKDFKDIEEWVPESTSHSNSSTAIPKERL</sequence>
<dbReference type="PANTHER" id="PTHR10961">
    <property type="entry name" value="PEROXISOMAL SARCOSINE OXIDASE"/>
    <property type="match status" value="1"/>
</dbReference>
<dbReference type="EMBL" id="CAWUHD010000039">
    <property type="protein sequence ID" value="CAK7221356.1"/>
    <property type="molecule type" value="Genomic_DNA"/>
</dbReference>
<proteinExistence type="inferred from homology"/>
<keyword evidence="5" id="KW-0560">Oxidoreductase</keyword>
<dbReference type="Proteomes" id="UP001642482">
    <property type="component" value="Unassembled WGS sequence"/>
</dbReference>
<evidence type="ECO:0000259" key="6">
    <source>
        <dbReference type="Pfam" id="PF01266"/>
    </source>
</evidence>
<comment type="cofactor">
    <cofactor evidence="1">
        <name>FAD</name>
        <dbReference type="ChEBI" id="CHEBI:57692"/>
    </cofactor>
</comment>
<accession>A0ABP0BPI8</accession>
<gene>
    <name evidence="7" type="ORF">SEUCBS140593_004543</name>
</gene>
<protein>
    <recommendedName>
        <fullName evidence="6">FAD dependent oxidoreductase domain-containing protein</fullName>
    </recommendedName>
</protein>
<evidence type="ECO:0000256" key="2">
    <source>
        <dbReference type="ARBA" id="ARBA00010989"/>
    </source>
</evidence>
<keyword evidence="8" id="KW-1185">Reference proteome</keyword>
<dbReference type="InterPro" id="IPR045170">
    <property type="entry name" value="MTOX"/>
</dbReference>
<dbReference type="InterPro" id="IPR036188">
    <property type="entry name" value="FAD/NAD-bd_sf"/>
</dbReference>